<dbReference type="Proteomes" id="UP000054874">
    <property type="component" value="Unassembled WGS sequence"/>
</dbReference>
<evidence type="ECO:0000259" key="1">
    <source>
        <dbReference type="PROSITE" id="PS50206"/>
    </source>
</evidence>
<dbReference type="SMART" id="SM00450">
    <property type="entry name" value="RHOD"/>
    <property type="match status" value="1"/>
</dbReference>
<evidence type="ECO:0000313" key="3">
    <source>
        <dbReference type="Proteomes" id="UP000054874"/>
    </source>
</evidence>
<dbReference type="OrthoDB" id="9800872at2"/>
<dbReference type="RefSeq" id="WP_058353601.1">
    <property type="nucleotide sequence ID" value="NZ_CABMMD010000184.1"/>
</dbReference>
<dbReference type="InterPro" id="IPR001763">
    <property type="entry name" value="Rhodanese-like_dom"/>
</dbReference>
<name>A0A0V8QC21_9FIRM</name>
<dbReference type="PANTHER" id="PTHR43031:SF16">
    <property type="entry name" value="OXIDOREDUCTASE"/>
    <property type="match status" value="1"/>
</dbReference>
<feature type="domain" description="Rhodanese" evidence="1">
    <location>
        <begin position="16"/>
        <end position="79"/>
    </location>
</feature>
<dbReference type="PROSITE" id="PS50206">
    <property type="entry name" value="RHODANESE_3"/>
    <property type="match status" value="1"/>
</dbReference>
<reference evidence="2 3" key="1">
    <citation type="submission" date="2015-11" db="EMBL/GenBank/DDBJ databases">
        <title>Butyribacter intestini gen. nov., sp. nov., a butyric acid-producing bacterium of the family Lachnospiraceae isolated from the human faeces.</title>
        <authorList>
            <person name="Zou Y."/>
            <person name="Xue W."/>
            <person name="Luo G."/>
            <person name="Lv M."/>
        </authorList>
    </citation>
    <scope>NUCLEOTIDE SEQUENCE [LARGE SCALE GENOMIC DNA]</scope>
    <source>
        <strain evidence="2 3">ACET-33324</strain>
    </source>
</reference>
<dbReference type="CDD" id="cd00158">
    <property type="entry name" value="RHOD"/>
    <property type="match status" value="1"/>
</dbReference>
<sequence length="98" mass="11685">MGFEVIHPKELEEYLGRSDVIIVDLRDKKEYLEYHLKGAVNIPYEELEDRKKWLLPYPIIIFYCDRGNVSLMAARDLKDWKNRIITVSGGVHQFRELF</sequence>
<dbReference type="PANTHER" id="PTHR43031">
    <property type="entry name" value="FAD-DEPENDENT OXIDOREDUCTASE"/>
    <property type="match status" value="1"/>
</dbReference>
<dbReference type="Gene3D" id="3.40.250.10">
    <property type="entry name" value="Rhodanese-like domain"/>
    <property type="match status" value="1"/>
</dbReference>
<organism evidence="2 3">
    <name type="scientific">Acetivibrio ethanolgignens</name>
    <dbReference type="NCBI Taxonomy" id="290052"/>
    <lineage>
        <taxon>Bacteria</taxon>
        <taxon>Bacillati</taxon>
        <taxon>Bacillota</taxon>
        <taxon>Clostridia</taxon>
        <taxon>Eubacteriales</taxon>
        <taxon>Oscillospiraceae</taxon>
        <taxon>Acetivibrio</taxon>
    </lineage>
</organism>
<evidence type="ECO:0000313" key="2">
    <source>
        <dbReference type="EMBL" id="KSV58152.1"/>
    </source>
</evidence>
<dbReference type="InterPro" id="IPR050229">
    <property type="entry name" value="GlpE_sulfurtransferase"/>
</dbReference>
<dbReference type="SUPFAM" id="SSF52821">
    <property type="entry name" value="Rhodanese/Cell cycle control phosphatase"/>
    <property type="match status" value="1"/>
</dbReference>
<accession>A0A0V8QC21</accession>
<comment type="caution">
    <text evidence="2">The sequence shown here is derived from an EMBL/GenBank/DDBJ whole genome shotgun (WGS) entry which is preliminary data.</text>
</comment>
<dbReference type="InterPro" id="IPR036873">
    <property type="entry name" value="Rhodanese-like_dom_sf"/>
</dbReference>
<protein>
    <recommendedName>
        <fullName evidence="1">Rhodanese domain-containing protein</fullName>
    </recommendedName>
</protein>
<dbReference type="STRING" id="290052.ASU35_14030"/>
<dbReference type="AlphaFoldDB" id="A0A0V8QC21"/>
<dbReference type="Pfam" id="PF00581">
    <property type="entry name" value="Rhodanese"/>
    <property type="match status" value="1"/>
</dbReference>
<keyword evidence="3" id="KW-1185">Reference proteome</keyword>
<dbReference type="EMBL" id="LNAM01000184">
    <property type="protein sequence ID" value="KSV58152.1"/>
    <property type="molecule type" value="Genomic_DNA"/>
</dbReference>
<proteinExistence type="predicted"/>
<gene>
    <name evidence="2" type="ORF">ASU35_14030</name>
</gene>